<proteinExistence type="predicted"/>
<gene>
    <name evidence="3" type="ORF">BDV34DRAFT_195937</name>
</gene>
<dbReference type="VEuPathDB" id="FungiDB:BDV34DRAFT_195937"/>
<feature type="signal peptide" evidence="2">
    <location>
        <begin position="1"/>
        <end position="15"/>
    </location>
</feature>
<reference evidence="3 4" key="1">
    <citation type="submission" date="2019-04" db="EMBL/GenBank/DDBJ databases">
        <title>Fungal friends and foes A comparative genomics study of 23 Aspergillus species from section Flavi.</title>
        <authorList>
            <consortium name="DOE Joint Genome Institute"/>
            <person name="Kjaerbolling I."/>
            <person name="Vesth T.C."/>
            <person name="Frisvad J.C."/>
            <person name="Nybo J.L."/>
            <person name="Theobald S."/>
            <person name="Kildgaard S."/>
            <person name="Petersen T.I."/>
            <person name="Kuo A."/>
            <person name="Sato A."/>
            <person name="Lyhne E.K."/>
            <person name="Kogle M.E."/>
            <person name="Wiebenga A."/>
            <person name="Kun R.S."/>
            <person name="Lubbers R.J."/>
            <person name="Makela M.R."/>
            <person name="Barry K."/>
            <person name="Chovatia M."/>
            <person name="Clum A."/>
            <person name="Daum C."/>
            <person name="Haridas S."/>
            <person name="He G."/>
            <person name="LaButti K."/>
            <person name="Lipzen A."/>
            <person name="Mondo S."/>
            <person name="Pangilinan J."/>
            <person name="Riley R."/>
            <person name="Salamov A."/>
            <person name="Simmons B.A."/>
            <person name="Magnuson J.K."/>
            <person name="Henrissat B."/>
            <person name="Mortensen U.H."/>
            <person name="Larsen T.O."/>
            <person name="De vries R.P."/>
            <person name="Grigoriev I.V."/>
            <person name="Machida M."/>
            <person name="Baker S.E."/>
            <person name="Andersen M.R."/>
        </authorList>
    </citation>
    <scope>NUCLEOTIDE SEQUENCE [LARGE SCALE GENOMIC DNA]</scope>
    <source>
        <strain evidence="3 4">CBS 117618</strain>
    </source>
</reference>
<evidence type="ECO:0000256" key="1">
    <source>
        <dbReference type="SAM" id="MobiDB-lite"/>
    </source>
</evidence>
<feature type="region of interest" description="Disordered" evidence="1">
    <location>
        <begin position="60"/>
        <end position="79"/>
    </location>
</feature>
<name>A0A5N6DJC9_ASPPA</name>
<evidence type="ECO:0000313" key="4">
    <source>
        <dbReference type="Proteomes" id="UP000326532"/>
    </source>
</evidence>
<keyword evidence="2" id="KW-0732">Signal</keyword>
<feature type="chain" id="PRO_5024851576" description="Secreted protein" evidence="2">
    <location>
        <begin position="16"/>
        <end position="79"/>
    </location>
</feature>
<evidence type="ECO:0000256" key="2">
    <source>
        <dbReference type="SAM" id="SignalP"/>
    </source>
</evidence>
<dbReference type="AlphaFoldDB" id="A0A5N6DJC9"/>
<sequence length="79" mass="8967">MLLLVSAIYWCLSYGIPSSNKGPKRIEPMLHKSIYRSSHIGKHPNSSNQILRHSRIAIERLPEEKTETPPTKTARATND</sequence>
<keyword evidence="4" id="KW-1185">Reference proteome</keyword>
<dbReference type="Proteomes" id="UP000326532">
    <property type="component" value="Unassembled WGS sequence"/>
</dbReference>
<accession>A0A5N6DJC9</accession>
<protein>
    <recommendedName>
        <fullName evidence="5">Secreted protein</fullName>
    </recommendedName>
</protein>
<dbReference type="EMBL" id="ML734972">
    <property type="protein sequence ID" value="KAB8205201.1"/>
    <property type="molecule type" value="Genomic_DNA"/>
</dbReference>
<evidence type="ECO:0000313" key="3">
    <source>
        <dbReference type="EMBL" id="KAB8205201.1"/>
    </source>
</evidence>
<evidence type="ECO:0008006" key="5">
    <source>
        <dbReference type="Google" id="ProtNLM"/>
    </source>
</evidence>
<organism evidence="3 4">
    <name type="scientific">Aspergillus parasiticus</name>
    <dbReference type="NCBI Taxonomy" id="5067"/>
    <lineage>
        <taxon>Eukaryota</taxon>
        <taxon>Fungi</taxon>
        <taxon>Dikarya</taxon>
        <taxon>Ascomycota</taxon>
        <taxon>Pezizomycotina</taxon>
        <taxon>Eurotiomycetes</taxon>
        <taxon>Eurotiomycetidae</taxon>
        <taxon>Eurotiales</taxon>
        <taxon>Aspergillaceae</taxon>
        <taxon>Aspergillus</taxon>
        <taxon>Aspergillus subgen. Circumdati</taxon>
    </lineage>
</organism>